<dbReference type="GO" id="GO:0007234">
    <property type="term" value="P:osmosensory signaling via phosphorelay pathway"/>
    <property type="evidence" value="ECO:0007669"/>
    <property type="project" value="TreeGrafter"/>
</dbReference>
<dbReference type="InterPro" id="IPR005467">
    <property type="entry name" value="His_kinase_dom"/>
</dbReference>
<dbReference type="Gene3D" id="1.10.287.130">
    <property type="match status" value="1"/>
</dbReference>
<dbReference type="InterPro" id="IPR036097">
    <property type="entry name" value="HisK_dim/P_sf"/>
</dbReference>
<organism evidence="7 8">
    <name type="scientific">Candidatus Manganitrophus noduliformans</name>
    <dbReference type="NCBI Taxonomy" id="2606439"/>
    <lineage>
        <taxon>Bacteria</taxon>
        <taxon>Pseudomonadati</taxon>
        <taxon>Nitrospirota</taxon>
        <taxon>Nitrospiria</taxon>
        <taxon>Candidatus Troglogloeales</taxon>
        <taxon>Candidatus Manganitrophaceae</taxon>
        <taxon>Candidatus Manganitrophus</taxon>
    </lineage>
</organism>
<evidence type="ECO:0000256" key="2">
    <source>
        <dbReference type="ARBA" id="ARBA00012438"/>
    </source>
</evidence>
<dbReference type="SMART" id="SM00387">
    <property type="entry name" value="HATPase_c"/>
    <property type="match status" value="1"/>
</dbReference>
<dbReference type="SMART" id="SM00388">
    <property type="entry name" value="HisKA"/>
    <property type="match status" value="1"/>
</dbReference>
<dbReference type="EMBL" id="VTOW01000003">
    <property type="protein sequence ID" value="NKE72022.1"/>
    <property type="molecule type" value="Genomic_DNA"/>
</dbReference>
<dbReference type="PRINTS" id="PR00344">
    <property type="entry name" value="BCTRLSENSOR"/>
</dbReference>
<dbReference type="InterPro" id="IPR004358">
    <property type="entry name" value="Sig_transdc_His_kin-like_C"/>
</dbReference>
<dbReference type="InterPro" id="IPR011006">
    <property type="entry name" value="CheY-like_superfamily"/>
</dbReference>
<evidence type="ECO:0000313" key="7">
    <source>
        <dbReference type="EMBL" id="NKE72022.1"/>
    </source>
</evidence>
<keyword evidence="5" id="KW-0418">Kinase</keyword>
<dbReference type="Gene3D" id="3.30.565.10">
    <property type="entry name" value="Histidine kinase-like ATPase, C-terminal domain"/>
    <property type="match status" value="1"/>
</dbReference>
<reference evidence="7 8" key="1">
    <citation type="journal article" date="2020" name="Nature">
        <title>Bacterial chemolithoautotrophy via manganese oxidation.</title>
        <authorList>
            <person name="Yu H."/>
            <person name="Leadbetter J.R."/>
        </authorList>
    </citation>
    <scope>NUCLEOTIDE SEQUENCE [LARGE SCALE GENOMIC DNA]</scope>
    <source>
        <strain evidence="7 8">Mn-1</strain>
    </source>
</reference>
<protein>
    <recommendedName>
        <fullName evidence="2">histidine kinase</fullName>
        <ecNumber evidence="2">2.7.13.3</ecNumber>
    </recommendedName>
</protein>
<dbReference type="RefSeq" id="WP_168061315.1">
    <property type="nucleotide sequence ID" value="NZ_VTOW01000003.1"/>
</dbReference>
<keyword evidence="8" id="KW-1185">Reference proteome</keyword>
<keyword evidence="3" id="KW-0597">Phosphoprotein</keyword>
<dbReference type="SUPFAM" id="SSF55874">
    <property type="entry name" value="ATPase domain of HSP90 chaperone/DNA topoisomerase II/histidine kinase"/>
    <property type="match status" value="1"/>
</dbReference>
<accession>A0A7X6DRQ1</accession>
<dbReference type="GO" id="GO:0000156">
    <property type="term" value="F:phosphorelay response regulator activity"/>
    <property type="evidence" value="ECO:0007669"/>
    <property type="project" value="TreeGrafter"/>
</dbReference>
<dbReference type="PANTHER" id="PTHR42878:SF15">
    <property type="entry name" value="BACTERIOPHYTOCHROME"/>
    <property type="match status" value="1"/>
</dbReference>
<comment type="catalytic activity">
    <reaction evidence="1">
        <text>ATP + protein L-histidine = ADP + protein N-phospho-L-histidine.</text>
        <dbReference type="EC" id="2.7.13.3"/>
    </reaction>
</comment>
<dbReference type="InterPro" id="IPR003594">
    <property type="entry name" value="HATPase_dom"/>
</dbReference>
<dbReference type="InterPro" id="IPR036890">
    <property type="entry name" value="HATPase_C_sf"/>
</dbReference>
<dbReference type="AlphaFoldDB" id="A0A7X6DRQ1"/>
<dbReference type="EC" id="2.7.13.3" evidence="2"/>
<evidence type="ECO:0000313" key="8">
    <source>
        <dbReference type="Proteomes" id="UP000534783"/>
    </source>
</evidence>
<dbReference type="Pfam" id="PF00512">
    <property type="entry name" value="HisKA"/>
    <property type="match status" value="1"/>
</dbReference>
<sequence length="360" mass="40647">MNRILLLIDHDENRRLLAEWLQKRYQAALAGAAEDLRQPFDLGIVDGPALSRLSKEIHARKKAEHPRFLPMLLTVSRPDVALFKQHLWESVDELIVNPIDKMELLVRIEVLLRARRFSSELKFRNDDLEAYAQALMHDLRAPVRAVGSFAKLLAQEQKEKLDERGKHQLDRIQSVAEQAWDMIDALLHFSRLEQKEITLRTVRLDSAVASSLRDLQEEIEAADAQVVIEGDLPALKADPTLLRMALTDLLSNAIKYVAPGTRPRVVLSATSGPQSRRIQIQDNGIGISSEHQRRIFSPFVRLHGVEEYPGIGLGLSTVRKVVEMMGGRVGVESSPDEGSLFWIELDVEEKPNNMEGGMKI</sequence>
<dbReference type="SUPFAM" id="SSF52172">
    <property type="entry name" value="CheY-like"/>
    <property type="match status" value="1"/>
</dbReference>
<dbReference type="Pfam" id="PF02518">
    <property type="entry name" value="HATPase_c"/>
    <property type="match status" value="1"/>
</dbReference>
<evidence type="ECO:0000256" key="5">
    <source>
        <dbReference type="ARBA" id="ARBA00022777"/>
    </source>
</evidence>
<dbReference type="Proteomes" id="UP000534783">
    <property type="component" value="Unassembled WGS sequence"/>
</dbReference>
<proteinExistence type="predicted"/>
<evidence type="ECO:0000256" key="3">
    <source>
        <dbReference type="ARBA" id="ARBA00022553"/>
    </source>
</evidence>
<keyword evidence="4" id="KW-0808">Transferase</keyword>
<dbReference type="PROSITE" id="PS50109">
    <property type="entry name" value="HIS_KIN"/>
    <property type="match status" value="1"/>
</dbReference>
<dbReference type="GO" id="GO:0000155">
    <property type="term" value="F:phosphorelay sensor kinase activity"/>
    <property type="evidence" value="ECO:0007669"/>
    <property type="project" value="InterPro"/>
</dbReference>
<dbReference type="SUPFAM" id="SSF47384">
    <property type="entry name" value="Homodimeric domain of signal transducing histidine kinase"/>
    <property type="match status" value="1"/>
</dbReference>
<evidence type="ECO:0000256" key="1">
    <source>
        <dbReference type="ARBA" id="ARBA00000085"/>
    </source>
</evidence>
<comment type="caution">
    <text evidence="7">The sequence shown here is derived from an EMBL/GenBank/DDBJ whole genome shotgun (WGS) entry which is preliminary data.</text>
</comment>
<name>A0A7X6DRQ1_9BACT</name>
<dbReference type="PANTHER" id="PTHR42878">
    <property type="entry name" value="TWO-COMPONENT HISTIDINE KINASE"/>
    <property type="match status" value="1"/>
</dbReference>
<feature type="domain" description="Histidine kinase" evidence="6">
    <location>
        <begin position="134"/>
        <end position="349"/>
    </location>
</feature>
<evidence type="ECO:0000256" key="4">
    <source>
        <dbReference type="ARBA" id="ARBA00022679"/>
    </source>
</evidence>
<evidence type="ECO:0000259" key="6">
    <source>
        <dbReference type="PROSITE" id="PS50109"/>
    </source>
</evidence>
<dbReference type="GO" id="GO:0030295">
    <property type="term" value="F:protein kinase activator activity"/>
    <property type="evidence" value="ECO:0007669"/>
    <property type="project" value="TreeGrafter"/>
</dbReference>
<dbReference type="InterPro" id="IPR003661">
    <property type="entry name" value="HisK_dim/P_dom"/>
</dbReference>
<gene>
    <name evidence="7" type="ORF">MNODULE_14835</name>
</gene>
<dbReference type="InterPro" id="IPR050351">
    <property type="entry name" value="BphY/WalK/GraS-like"/>
</dbReference>
<dbReference type="CDD" id="cd00082">
    <property type="entry name" value="HisKA"/>
    <property type="match status" value="1"/>
</dbReference>